<evidence type="ECO:0000313" key="2">
    <source>
        <dbReference type="Proteomes" id="UP001299596"/>
    </source>
</evidence>
<dbReference type="EMBL" id="JAYJJR010000005">
    <property type="protein sequence ID" value="MEB3021309.1"/>
    <property type="molecule type" value="Genomic_DNA"/>
</dbReference>
<dbReference type="Proteomes" id="UP001299596">
    <property type="component" value="Unassembled WGS sequence"/>
</dbReference>
<dbReference type="RefSeq" id="WP_225406309.1">
    <property type="nucleotide sequence ID" value="NZ_JAYJJR010000005.1"/>
</dbReference>
<sequence length="135" mass="14601">MLDRLGGQRVGIGRTVPASTLNEFRRSAGGTDVTVWVANCLFEIQDSTGGLATIRDTETRTVLEVAWCLMPVSRGMIPAVDRNGQAAPIAVADVTADCWLEFGGKKFPVQSRASLEYDDEGREDHVFCIGQRNGG</sequence>
<reference evidence="1 2" key="1">
    <citation type="submission" date="2023-12" db="EMBL/GenBank/DDBJ databases">
        <title>Description of new species of Mycobacterium terrae complex isolated from sewage at the Sao Paulo Zoological Park Foundation in Brazil.</title>
        <authorList>
            <person name="Romagnoli C.L."/>
            <person name="Conceicao E.C."/>
            <person name="Machado E."/>
            <person name="Barreto L.B.P.F."/>
            <person name="Sharma A."/>
            <person name="Silva N.M."/>
            <person name="Marques L.E."/>
            <person name="Juliana M.A."/>
            <person name="Lourenco M.C.S."/>
            <person name="Digiampietri L.A."/>
            <person name="Suffys P.N."/>
            <person name="Viana-Niero C."/>
        </authorList>
    </citation>
    <scope>NUCLEOTIDE SEQUENCE [LARGE SCALE GENOMIC DNA]</scope>
    <source>
        <strain evidence="1 2">MYC098</strain>
    </source>
</reference>
<comment type="caution">
    <text evidence="1">The sequence shown here is derived from an EMBL/GenBank/DDBJ whole genome shotgun (WGS) entry which is preliminary data.</text>
</comment>
<protein>
    <submittedName>
        <fullName evidence="1">Uncharacterized protein</fullName>
    </submittedName>
</protein>
<evidence type="ECO:0000313" key="1">
    <source>
        <dbReference type="EMBL" id="MEB3021309.1"/>
    </source>
</evidence>
<gene>
    <name evidence="1" type="ORF">K6T79_09645</name>
</gene>
<name>A0ABU5XGR7_9MYCO</name>
<accession>A0ABU5XGR7</accession>
<proteinExistence type="predicted"/>
<organism evidence="1 2">
    <name type="scientific">[Mycobacterium] crassicus</name>
    <dbReference type="NCBI Taxonomy" id="2872309"/>
    <lineage>
        <taxon>Bacteria</taxon>
        <taxon>Bacillati</taxon>
        <taxon>Actinomycetota</taxon>
        <taxon>Actinomycetes</taxon>
        <taxon>Mycobacteriales</taxon>
        <taxon>Mycobacteriaceae</taxon>
        <taxon>Mycolicibacter</taxon>
    </lineage>
</organism>
<keyword evidence="2" id="KW-1185">Reference proteome</keyword>